<dbReference type="PANTHER" id="PTHR10037">
    <property type="entry name" value="VOLTAGE-GATED CATION CHANNEL CALCIUM AND SODIUM"/>
    <property type="match status" value="1"/>
</dbReference>
<keyword evidence="4 5" id="KW-0472">Membrane</keyword>
<dbReference type="Gene3D" id="1.20.120.350">
    <property type="entry name" value="Voltage-gated potassium channels. Chain C"/>
    <property type="match status" value="1"/>
</dbReference>
<dbReference type="PRINTS" id="PR00169">
    <property type="entry name" value="KCHANNEL"/>
</dbReference>
<feature type="transmembrane region" description="Helical" evidence="5">
    <location>
        <begin position="81"/>
        <end position="104"/>
    </location>
</feature>
<comment type="subcellular location">
    <subcellularLocation>
        <location evidence="1">Membrane</location>
        <topology evidence="1">Multi-pass membrane protein</topology>
    </subcellularLocation>
</comment>
<reference evidence="8" key="1">
    <citation type="journal article" date="2019" name="Int. J. Syst. Evol. Microbiol.">
        <title>The Global Catalogue of Microorganisms (GCM) 10K type strain sequencing project: providing services to taxonomists for standard genome sequencing and annotation.</title>
        <authorList>
            <consortium name="The Broad Institute Genomics Platform"/>
            <consortium name="The Broad Institute Genome Sequencing Center for Infectious Disease"/>
            <person name="Wu L."/>
            <person name="Ma J."/>
        </authorList>
    </citation>
    <scope>NUCLEOTIDE SEQUENCE [LARGE SCALE GENOMIC DNA]</scope>
    <source>
        <strain evidence="8">JCM 14193</strain>
    </source>
</reference>
<dbReference type="SUPFAM" id="SSF81324">
    <property type="entry name" value="Voltage-gated potassium channels"/>
    <property type="match status" value="1"/>
</dbReference>
<evidence type="ECO:0000256" key="4">
    <source>
        <dbReference type="ARBA" id="ARBA00023136"/>
    </source>
</evidence>
<accession>A0ABP3JZ02</accession>
<sequence length="267" mass="31080">MNHLRKWSSQIVEHRAFQPTIITLIVINAIIVGLESYRGLYEDYGNWFIRIDTIILTIFAFEIVLKLIAARPTTNFFKDGWNVFDFLIVASSFIFMGSPFVTVLRILRVIRVFRTISMIPSLKKIVNALIMTLPSLGTILILLSIMFYVFSVMGTFLFRDVAPEYFGTLQHTLLSLFQIITLESWASNIMRPIQEEFWWSWIYFVAFILSGVFIVLNLFVGVIVNNFEKIEKMENDELPEGDDLQEEVYLLRQEIKDLKDAVKNPNQ</sequence>
<feature type="domain" description="Ion transport" evidence="6">
    <location>
        <begin position="14"/>
        <end position="233"/>
    </location>
</feature>
<dbReference type="InterPro" id="IPR005821">
    <property type="entry name" value="Ion_trans_dom"/>
</dbReference>
<protein>
    <recommendedName>
        <fullName evidence="6">Ion transport domain-containing protein</fullName>
    </recommendedName>
</protein>
<feature type="transmembrane region" description="Helical" evidence="5">
    <location>
        <begin position="16"/>
        <end position="35"/>
    </location>
</feature>
<evidence type="ECO:0000313" key="7">
    <source>
        <dbReference type="EMBL" id="GAA0466523.1"/>
    </source>
</evidence>
<evidence type="ECO:0000313" key="8">
    <source>
        <dbReference type="Proteomes" id="UP001500740"/>
    </source>
</evidence>
<dbReference type="PANTHER" id="PTHR10037:SF62">
    <property type="entry name" value="SODIUM CHANNEL PROTEIN 60E"/>
    <property type="match status" value="1"/>
</dbReference>
<keyword evidence="8" id="KW-1185">Reference proteome</keyword>
<feature type="transmembrane region" description="Helical" evidence="5">
    <location>
        <begin position="201"/>
        <end position="224"/>
    </location>
</feature>
<feature type="transmembrane region" description="Helical" evidence="5">
    <location>
        <begin position="47"/>
        <end position="69"/>
    </location>
</feature>
<evidence type="ECO:0000256" key="1">
    <source>
        <dbReference type="ARBA" id="ARBA00004141"/>
    </source>
</evidence>
<dbReference type="InterPro" id="IPR027359">
    <property type="entry name" value="Volt_channel_dom_sf"/>
</dbReference>
<dbReference type="RefSeq" id="WP_343783703.1">
    <property type="nucleotide sequence ID" value="NZ_BAAACZ010000018.1"/>
</dbReference>
<evidence type="ECO:0000256" key="5">
    <source>
        <dbReference type="SAM" id="Phobius"/>
    </source>
</evidence>
<keyword evidence="2 5" id="KW-0812">Transmembrane</keyword>
<keyword evidence="3 5" id="KW-1133">Transmembrane helix</keyword>
<comment type="caution">
    <text evidence="7">The sequence shown here is derived from an EMBL/GenBank/DDBJ whole genome shotgun (WGS) entry which is preliminary data.</text>
</comment>
<evidence type="ECO:0000256" key="3">
    <source>
        <dbReference type="ARBA" id="ARBA00022989"/>
    </source>
</evidence>
<dbReference type="EMBL" id="BAAACZ010000018">
    <property type="protein sequence ID" value="GAA0466523.1"/>
    <property type="molecule type" value="Genomic_DNA"/>
</dbReference>
<gene>
    <name evidence="7" type="ORF">GCM10008935_23050</name>
</gene>
<organism evidence="7 8">
    <name type="scientific">Alkalibacillus silvisoli</name>
    <dbReference type="NCBI Taxonomy" id="392823"/>
    <lineage>
        <taxon>Bacteria</taxon>
        <taxon>Bacillati</taxon>
        <taxon>Bacillota</taxon>
        <taxon>Bacilli</taxon>
        <taxon>Bacillales</taxon>
        <taxon>Bacillaceae</taxon>
        <taxon>Alkalibacillus</taxon>
    </lineage>
</organism>
<evidence type="ECO:0000256" key="2">
    <source>
        <dbReference type="ARBA" id="ARBA00022692"/>
    </source>
</evidence>
<feature type="transmembrane region" description="Helical" evidence="5">
    <location>
        <begin position="125"/>
        <end position="150"/>
    </location>
</feature>
<dbReference type="Pfam" id="PF00520">
    <property type="entry name" value="Ion_trans"/>
    <property type="match status" value="1"/>
</dbReference>
<name>A0ABP3JZ02_9BACI</name>
<dbReference type="InterPro" id="IPR043203">
    <property type="entry name" value="VGCC_Ca_Na"/>
</dbReference>
<proteinExistence type="predicted"/>
<evidence type="ECO:0000259" key="6">
    <source>
        <dbReference type="Pfam" id="PF00520"/>
    </source>
</evidence>
<dbReference type="Proteomes" id="UP001500740">
    <property type="component" value="Unassembled WGS sequence"/>
</dbReference>
<dbReference type="Gene3D" id="1.10.287.70">
    <property type="match status" value="1"/>
</dbReference>